<organism evidence="5 6">
    <name type="scientific">Actinomadura soli</name>
    <dbReference type="NCBI Taxonomy" id="2508997"/>
    <lineage>
        <taxon>Bacteria</taxon>
        <taxon>Bacillati</taxon>
        <taxon>Actinomycetota</taxon>
        <taxon>Actinomycetes</taxon>
        <taxon>Streptosporangiales</taxon>
        <taxon>Thermomonosporaceae</taxon>
        <taxon>Actinomadura</taxon>
    </lineage>
</organism>
<accession>A0A5C4J1H7</accession>
<dbReference type="SUPFAM" id="SSF53474">
    <property type="entry name" value="alpha/beta-Hydrolases"/>
    <property type="match status" value="1"/>
</dbReference>
<protein>
    <submittedName>
        <fullName evidence="5">Aminopeptidase</fullName>
    </submittedName>
</protein>
<dbReference type="InterPro" id="IPR008761">
    <property type="entry name" value="Peptidase_S37"/>
</dbReference>
<dbReference type="OrthoDB" id="3979391at2"/>
<feature type="chain" id="PRO_5022938289" evidence="4">
    <location>
        <begin position="28"/>
        <end position="476"/>
    </location>
</feature>
<dbReference type="Proteomes" id="UP000309174">
    <property type="component" value="Unassembled WGS sequence"/>
</dbReference>
<keyword evidence="6" id="KW-1185">Reference proteome</keyword>
<reference evidence="5 6" key="1">
    <citation type="submission" date="2019-05" db="EMBL/GenBank/DDBJ databases">
        <title>Draft genome sequence of Actinomadura sp. 14C53.</title>
        <authorList>
            <person name="Saricaoglu S."/>
            <person name="Isik K."/>
        </authorList>
    </citation>
    <scope>NUCLEOTIDE SEQUENCE [LARGE SCALE GENOMIC DNA]</scope>
    <source>
        <strain evidence="5 6">14C53</strain>
    </source>
</reference>
<dbReference type="GO" id="GO:0004177">
    <property type="term" value="F:aminopeptidase activity"/>
    <property type="evidence" value="ECO:0007669"/>
    <property type="project" value="UniProtKB-KW"/>
</dbReference>
<dbReference type="PANTHER" id="PTHR11010:SF38">
    <property type="entry name" value="LYSOSOMAL PRO-X CARBOXYPEPTIDASE"/>
    <property type="match status" value="1"/>
</dbReference>
<dbReference type="GO" id="GO:0008239">
    <property type="term" value="F:dipeptidyl-peptidase activity"/>
    <property type="evidence" value="ECO:0007669"/>
    <property type="project" value="TreeGrafter"/>
</dbReference>
<evidence type="ECO:0000256" key="4">
    <source>
        <dbReference type="SAM" id="SignalP"/>
    </source>
</evidence>
<name>A0A5C4J1H7_9ACTN</name>
<evidence type="ECO:0000313" key="6">
    <source>
        <dbReference type="Proteomes" id="UP000309174"/>
    </source>
</evidence>
<comment type="caution">
    <text evidence="5">The sequence shown here is derived from an EMBL/GenBank/DDBJ whole genome shotgun (WGS) entry which is preliminary data.</text>
</comment>
<keyword evidence="1" id="KW-0645">Protease</keyword>
<dbReference type="InterPro" id="IPR029058">
    <property type="entry name" value="AB_hydrolase_fold"/>
</dbReference>
<evidence type="ECO:0000313" key="5">
    <source>
        <dbReference type="EMBL" id="TMQ90558.1"/>
    </source>
</evidence>
<dbReference type="EMBL" id="VCKW01000280">
    <property type="protein sequence ID" value="TMQ90558.1"/>
    <property type="molecule type" value="Genomic_DNA"/>
</dbReference>
<keyword evidence="2 4" id="KW-0732">Signal</keyword>
<evidence type="ECO:0000256" key="1">
    <source>
        <dbReference type="ARBA" id="ARBA00022670"/>
    </source>
</evidence>
<dbReference type="Pfam" id="PF05576">
    <property type="entry name" value="Peptidase_S37"/>
    <property type="match status" value="1"/>
</dbReference>
<dbReference type="Gene3D" id="3.40.50.1820">
    <property type="entry name" value="alpha/beta hydrolase"/>
    <property type="match status" value="1"/>
</dbReference>
<sequence length="476" mass="54088">MRRVSRGAMALLLAAGVTGVGATTAQAVTDRADTAQAGTAQAGDILDRLKAIPGMQVTEKTSTLPGYRWFWLEYRQPVDHRNPKGQWFEQRIMLQHKSTDRPMVLYTSGYNTPEVMFTSEPTALVDGNQISLEYRYFTPSRPEPTDWTKDNIWQAATDEHRLIRELKKIYSTKWISTGASKGGMTAVYHKRFYPNDVDGSVVYVAPNDVNNNDDRAYDAFFRSVGDDPKCRDHLKALAREFLKRRPAMLERFKAAADAGGWTFEILRTQDRAFENSVMDYEWAFWQYSLQSDCAALPSLDASDDDLYKSLDTIAGLSFYSDQGLAPYIPYYYQAGTELGWPTPKFKHLRPLLRYESSYQPRTYVPRDIRMRFDNGRAMRDIDGWVQRNANHMLFLYGSNDPWGSEPFRLGRGSRDSAVYTAPGLNHSARLIDKLSADEKAKSIAFVKRWAGVEAGVQTLKTGPFADDPLQLQRPPL</sequence>
<feature type="signal peptide" evidence="4">
    <location>
        <begin position="1"/>
        <end position="27"/>
    </location>
</feature>
<dbReference type="AlphaFoldDB" id="A0A5C4J1H7"/>
<dbReference type="GO" id="GO:0006508">
    <property type="term" value="P:proteolysis"/>
    <property type="evidence" value="ECO:0007669"/>
    <property type="project" value="UniProtKB-KW"/>
</dbReference>
<evidence type="ECO:0000256" key="3">
    <source>
        <dbReference type="ARBA" id="ARBA00022801"/>
    </source>
</evidence>
<keyword evidence="5" id="KW-0031">Aminopeptidase</keyword>
<keyword evidence="3" id="KW-0378">Hydrolase</keyword>
<gene>
    <name evidence="5" type="ORF">ETD83_34940</name>
</gene>
<proteinExistence type="predicted"/>
<evidence type="ECO:0000256" key="2">
    <source>
        <dbReference type="ARBA" id="ARBA00022729"/>
    </source>
</evidence>
<dbReference type="PANTHER" id="PTHR11010">
    <property type="entry name" value="PROTEASE S28 PRO-X CARBOXYPEPTIDASE-RELATED"/>
    <property type="match status" value="1"/>
</dbReference>